<dbReference type="GO" id="GO:0003887">
    <property type="term" value="F:DNA-directed DNA polymerase activity"/>
    <property type="evidence" value="ECO:0007669"/>
    <property type="project" value="UniProtKB-KW"/>
</dbReference>
<comment type="catalytic activity">
    <reaction evidence="8">
        <text>DNA(n) + a 2'-deoxyribonucleoside 5'-triphosphate = DNA(n+1) + diphosphate</text>
        <dbReference type="Rhea" id="RHEA:22508"/>
        <dbReference type="Rhea" id="RHEA-COMP:17339"/>
        <dbReference type="Rhea" id="RHEA-COMP:17340"/>
        <dbReference type="ChEBI" id="CHEBI:33019"/>
        <dbReference type="ChEBI" id="CHEBI:61560"/>
        <dbReference type="ChEBI" id="CHEBI:173112"/>
        <dbReference type="EC" id="2.7.7.7"/>
    </reaction>
</comment>
<dbReference type="SMART" id="SM00481">
    <property type="entry name" value="POLIIIAc"/>
    <property type="match status" value="1"/>
</dbReference>
<dbReference type="SUPFAM" id="SSF89550">
    <property type="entry name" value="PHP domain-like"/>
    <property type="match status" value="1"/>
</dbReference>
<dbReference type="Proteomes" id="UP000177195">
    <property type="component" value="Unassembled WGS sequence"/>
</dbReference>
<dbReference type="EMBL" id="MFVN01000022">
    <property type="protein sequence ID" value="OGI97035.1"/>
    <property type="molecule type" value="Genomic_DNA"/>
</dbReference>
<dbReference type="NCBIfam" id="TIGR00594">
    <property type="entry name" value="polc"/>
    <property type="match status" value="1"/>
</dbReference>
<dbReference type="GO" id="GO:0005737">
    <property type="term" value="C:cytoplasm"/>
    <property type="evidence" value="ECO:0007669"/>
    <property type="project" value="UniProtKB-SubCell"/>
</dbReference>
<evidence type="ECO:0000256" key="4">
    <source>
        <dbReference type="ARBA" id="ARBA00022679"/>
    </source>
</evidence>
<dbReference type="EC" id="2.7.7.7" evidence="2"/>
<keyword evidence="5" id="KW-0548">Nucleotidyltransferase</keyword>
<comment type="subcellular location">
    <subcellularLocation>
        <location evidence="1">Cytoplasm</location>
    </subcellularLocation>
</comment>
<reference evidence="10 11" key="1">
    <citation type="journal article" date="2016" name="Nat. Commun.">
        <title>Thousands of microbial genomes shed light on interconnected biogeochemical processes in an aquifer system.</title>
        <authorList>
            <person name="Anantharaman K."/>
            <person name="Brown C.T."/>
            <person name="Hug L.A."/>
            <person name="Sharon I."/>
            <person name="Castelle C.J."/>
            <person name="Probst A.J."/>
            <person name="Thomas B.C."/>
            <person name="Singh A."/>
            <person name="Wilkins M.J."/>
            <person name="Karaoz U."/>
            <person name="Brodie E.L."/>
            <person name="Williams K.H."/>
            <person name="Hubbard S.S."/>
            <person name="Banfield J.F."/>
        </authorList>
    </citation>
    <scope>NUCLEOTIDE SEQUENCE [LARGE SCALE GENOMIC DNA]</scope>
</reference>
<dbReference type="Gene3D" id="3.20.20.140">
    <property type="entry name" value="Metal-dependent hydrolases"/>
    <property type="match status" value="1"/>
</dbReference>
<dbReference type="Pfam" id="PF02811">
    <property type="entry name" value="PHP"/>
    <property type="match status" value="1"/>
</dbReference>
<accession>A0A1F6XSE4</accession>
<keyword evidence="7" id="KW-0239">DNA-directed DNA polymerase</keyword>
<evidence type="ECO:0000256" key="2">
    <source>
        <dbReference type="ARBA" id="ARBA00012417"/>
    </source>
</evidence>
<dbReference type="CDD" id="cd04485">
    <property type="entry name" value="DnaE_OBF"/>
    <property type="match status" value="1"/>
</dbReference>
<keyword evidence="6" id="KW-0235">DNA replication</keyword>
<dbReference type="GO" id="GO:0008408">
    <property type="term" value="F:3'-5' exonuclease activity"/>
    <property type="evidence" value="ECO:0007669"/>
    <property type="project" value="InterPro"/>
</dbReference>
<evidence type="ECO:0000313" key="10">
    <source>
        <dbReference type="EMBL" id="OGI97035.1"/>
    </source>
</evidence>
<gene>
    <name evidence="10" type="ORF">A3I25_00705</name>
</gene>
<protein>
    <recommendedName>
        <fullName evidence="3">DNA polymerase III subunit alpha</fullName>
        <ecNumber evidence="2">2.7.7.7</ecNumber>
    </recommendedName>
</protein>
<comment type="caution">
    <text evidence="10">The sequence shown here is derived from an EMBL/GenBank/DDBJ whole genome shotgun (WGS) entry which is preliminary data.</text>
</comment>
<dbReference type="AlphaFoldDB" id="A0A1F6XSE4"/>
<evidence type="ECO:0000313" key="11">
    <source>
        <dbReference type="Proteomes" id="UP000177195"/>
    </source>
</evidence>
<dbReference type="InterPro" id="IPR003141">
    <property type="entry name" value="Pol/His_phosphatase_N"/>
</dbReference>
<dbReference type="NCBIfam" id="NF004226">
    <property type="entry name" value="PRK05673.1"/>
    <property type="match status" value="1"/>
</dbReference>
<dbReference type="InterPro" id="IPR011708">
    <property type="entry name" value="DNA_pol3_alpha_NTPase_dom"/>
</dbReference>
<dbReference type="Pfam" id="PF17657">
    <property type="entry name" value="DNA_pol3_finger"/>
    <property type="match status" value="1"/>
</dbReference>
<dbReference type="GO" id="GO:0003676">
    <property type="term" value="F:nucleic acid binding"/>
    <property type="evidence" value="ECO:0007669"/>
    <property type="project" value="InterPro"/>
</dbReference>
<evidence type="ECO:0000259" key="9">
    <source>
        <dbReference type="SMART" id="SM00481"/>
    </source>
</evidence>
<name>A0A1F6XSE4_9BACT</name>
<dbReference type="InterPro" id="IPR004365">
    <property type="entry name" value="NA-bd_OB_tRNA"/>
</dbReference>
<dbReference type="InterPro" id="IPR004805">
    <property type="entry name" value="DnaE2/DnaE/PolC"/>
</dbReference>
<dbReference type="Gene3D" id="1.10.10.1600">
    <property type="entry name" value="Bacterial DNA polymerase III alpha subunit, thumb domain"/>
    <property type="match status" value="1"/>
</dbReference>
<evidence type="ECO:0000256" key="7">
    <source>
        <dbReference type="ARBA" id="ARBA00022932"/>
    </source>
</evidence>
<dbReference type="Pfam" id="PF14579">
    <property type="entry name" value="HHH_6"/>
    <property type="match status" value="1"/>
</dbReference>
<dbReference type="GO" id="GO:0006260">
    <property type="term" value="P:DNA replication"/>
    <property type="evidence" value="ECO:0007669"/>
    <property type="project" value="UniProtKB-KW"/>
</dbReference>
<evidence type="ECO:0000256" key="6">
    <source>
        <dbReference type="ARBA" id="ARBA00022705"/>
    </source>
</evidence>
<dbReference type="PANTHER" id="PTHR32294:SF0">
    <property type="entry name" value="DNA POLYMERASE III SUBUNIT ALPHA"/>
    <property type="match status" value="1"/>
</dbReference>
<dbReference type="InterPro" id="IPR040982">
    <property type="entry name" value="DNA_pol3_finger"/>
</dbReference>
<dbReference type="PANTHER" id="PTHR32294">
    <property type="entry name" value="DNA POLYMERASE III SUBUNIT ALPHA"/>
    <property type="match status" value="1"/>
</dbReference>
<dbReference type="Pfam" id="PF07733">
    <property type="entry name" value="DNA_pol3_alpha"/>
    <property type="match status" value="1"/>
</dbReference>
<evidence type="ECO:0000256" key="3">
    <source>
        <dbReference type="ARBA" id="ARBA00019114"/>
    </source>
</evidence>
<evidence type="ECO:0000256" key="5">
    <source>
        <dbReference type="ARBA" id="ARBA00022695"/>
    </source>
</evidence>
<dbReference type="InterPro" id="IPR004013">
    <property type="entry name" value="PHP_dom"/>
</dbReference>
<proteinExistence type="predicted"/>
<evidence type="ECO:0000256" key="8">
    <source>
        <dbReference type="ARBA" id="ARBA00049244"/>
    </source>
</evidence>
<keyword evidence="4" id="KW-0808">Transferase</keyword>
<evidence type="ECO:0000256" key="1">
    <source>
        <dbReference type="ARBA" id="ARBA00004496"/>
    </source>
</evidence>
<feature type="domain" description="Polymerase/histidinol phosphatase N-terminal" evidence="9">
    <location>
        <begin position="5"/>
        <end position="72"/>
    </location>
</feature>
<sequence>MKNFIHLHTHSHYSLLDGLSKIDNLVRIAKENKMPALALTDHGNLYGAIEFYKTCKEAKIKPIIGVEVYVAARSRFDKNPNLDNRRFHLTLLAKNLTGYQNLIKLVTRSHLEGFYYKPRVDKELLREHHEGLICLSGCMGGELGRALAGNDSVRAEEIIREHQDIFGSENYFLEAMNHPGVKNDREVRAGVSVFSKKLGIPIVGTQDSHYPTSDDKRAHETLLAVQTGSDMRDEDKFTFGSDDFSLIDNTQAMEYFKEIPEALENTFMVAERCELELPLGRWVFPNFPLPPGSTSNDELRRLIKEGLARLKIPETDEFKKRLNYELEVIEKKGYAPYFLVVADLIRFARSAGILTNIRGSVAGSLATYLLGITAINPLEYNLPFERFLNIERPTPPDIDMDFADNRRDEVLEYTKKKYGEECVAQIGTFGTMMARGGVRDVARALGYPYLTGDRISRLIPLGSQGFPMTIDRALETVPELAEAYKHEKDTKEIINLAKKMEGCARHISVHAAGVVIAPRPLSEFVPLQFDPKGGKIITQYDMHAVEDAGLLKFDFLGIRNLSILADSIKLVKKLHNQDINIEKIPLDDKKTFEMLARGETMGVFQMGGSGMTRCLKDLKPSSIHDINAMVALYRPGPIELIPEYIKRKHNPTLIKYLDPRMEEILNHSYGVITYQDDVLIIAVKIAGYSWTEADKLRKAMGKKIPKEMAAQKEKFIAGCVDHGLNPGRALELWKLIEPFAAYGFNKAHAACYGRLAYQTAYMKASFPVEYMASIMTNEAGDVDKIAEVINECVRMKIKVLPPSINESFGGFTVIGNTNDTIRFGLYSIKNLGADIADAFITERKNGGAYESLESLLARVRHKNLNKKSLEALIQSGSLDELGERGQMMANSEKMLGFAREAGQADSAQSSLFGAGTISNKLRLEKSAPASQSEKLAWEKELLGLYISGHPLDKFKNKLARSGLNIKKIKDELLDGTKIGIAVLVEDVRPVTTKNGEQMAFLRLADLSGNIEAVVFPKLFQLKRDILAQEKCLAVEGRVSLRRGEKSLIIETVREI</sequence>
<dbReference type="InterPro" id="IPR041931">
    <property type="entry name" value="DNA_pol3_alpha_thumb_dom"/>
</dbReference>
<dbReference type="InterPro" id="IPR029460">
    <property type="entry name" value="DNAPol_HHH"/>
</dbReference>
<dbReference type="InterPro" id="IPR016195">
    <property type="entry name" value="Pol/histidinol_Pase-like"/>
</dbReference>
<dbReference type="CDD" id="cd12113">
    <property type="entry name" value="PHP_PolIIIA_DnaE3"/>
    <property type="match status" value="1"/>
</dbReference>
<organism evidence="10 11">
    <name type="scientific">Candidatus Nomurabacteria bacterium RIFCSPLOWO2_02_FULL_42_17</name>
    <dbReference type="NCBI Taxonomy" id="1801789"/>
    <lineage>
        <taxon>Bacteria</taxon>
        <taxon>Candidatus Nomuraibacteriota</taxon>
    </lineage>
</organism>
<dbReference type="Gene3D" id="1.10.150.870">
    <property type="match status" value="1"/>
</dbReference>
<dbReference type="Pfam" id="PF01336">
    <property type="entry name" value="tRNA_anti-codon"/>
    <property type="match status" value="1"/>
</dbReference>